<keyword evidence="1" id="KW-0472">Membrane</keyword>
<keyword evidence="1" id="KW-1133">Transmembrane helix</keyword>
<reference evidence="2 3" key="1">
    <citation type="submission" date="2019-07" db="EMBL/GenBank/DDBJ databases">
        <title>R&amp;d 2014.</title>
        <authorList>
            <person name="Klenk H.-P."/>
        </authorList>
    </citation>
    <scope>NUCLEOTIDE SEQUENCE [LARGE SCALE GENOMIC DNA]</scope>
    <source>
        <strain evidence="2 3">DSM 43912</strain>
    </source>
</reference>
<organism evidence="2 3">
    <name type="scientific">Micromonospora sagamiensis</name>
    <dbReference type="NCBI Taxonomy" id="47875"/>
    <lineage>
        <taxon>Bacteria</taxon>
        <taxon>Bacillati</taxon>
        <taxon>Actinomycetota</taxon>
        <taxon>Actinomycetes</taxon>
        <taxon>Micromonosporales</taxon>
        <taxon>Micromonosporaceae</taxon>
        <taxon>Micromonospora</taxon>
    </lineage>
</organism>
<evidence type="ECO:0000313" key="3">
    <source>
        <dbReference type="Proteomes" id="UP000319728"/>
    </source>
</evidence>
<dbReference type="EMBL" id="VLLP01000001">
    <property type="protein sequence ID" value="TWJ27044.1"/>
    <property type="molecule type" value="Genomic_DNA"/>
</dbReference>
<dbReference type="AlphaFoldDB" id="A0A562WBP1"/>
<sequence>MDYQLYAAPPARPRRTGRTIAIIVAVVFLLCCVGGSVGGFLLYRTVSDAVAPVQDTTRTYLDAVRRGDNQTAYAQLCSSTRGRMSEQEFTQLAATQPKLVNYDIDGVVVNNVNGRTTGTATVRLSYDGGIQRTQVFTLVKEDGAFRVCE</sequence>
<gene>
    <name evidence="2" type="ORF">JD81_00527</name>
</gene>
<keyword evidence="3" id="KW-1185">Reference proteome</keyword>
<evidence type="ECO:0000256" key="1">
    <source>
        <dbReference type="SAM" id="Phobius"/>
    </source>
</evidence>
<feature type="transmembrane region" description="Helical" evidence="1">
    <location>
        <begin position="20"/>
        <end position="43"/>
    </location>
</feature>
<dbReference type="RefSeq" id="WP_145815439.1">
    <property type="nucleotide sequence ID" value="NZ_AP023438.1"/>
</dbReference>
<protein>
    <submittedName>
        <fullName evidence="2">Uncharacterized protein DUF4878</fullName>
    </submittedName>
</protein>
<accession>A0A562WBP1</accession>
<comment type="caution">
    <text evidence="2">The sequence shown here is derived from an EMBL/GenBank/DDBJ whole genome shotgun (WGS) entry which is preliminary data.</text>
</comment>
<evidence type="ECO:0000313" key="2">
    <source>
        <dbReference type="EMBL" id="TWJ27044.1"/>
    </source>
</evidence>
<dbReference type="Proteomes" id="UP000319728">
    <property type="component" value="Unassembled WGS sequence"/>
</dbReference>
<keyword evidence="1" id="KW-0812">Transmembrane</keyword>
<proteinExistence type="predicted"/>
<dbReference type="OrthoDB" id="3218507at2"/>
<name>A0A562WBP1_9ACTN</name>